<evidence type="ECO:0000313" key="2">
    <source>
        <dbReference type="Proteomes" id="UP000013776"/>
    </source>
</evidence>
<proteinExistence type="predicted"/>
<keyword evidence="2" id="KW-1185">Reference proteome</keyword>
<accession>R4XJK2</accession>
<sequence>MACICFALPLDELSYSGMSGVLAIRVAYSSQTTASHDELTEIEPAAHLASLGPAITQMQRQMNAFLTAEMTKATGTSIVEEEPDILKDED</sequence>
<name>R4XJK2_TAPDE</name>
<dbReference type="AlphaFoldDB" id="R4XJK2"/>
<reference evidence="1 2" key="1">
    <citation type="journal article" date="2013" name="MBio">
        <title>Genome sequencing of the plant pathogen Taphrina deformans, the causal agent of peach leaf curl.</title>
        <authorList>
            <person name="Cisse O.H."/>
            <person name="Almeida J.M.G.C.F."/>
            <person name="Fonseca A."/>
            <person name="Kumar A.A."/>
            <person name="Salojaervi J."/>
            <person name="Overmyer K."/>
            <person name="Hauser P.M."/>
            <person name="Pagni M."/>
        </authorList>
    </citation>
    <scope>NUCLEOTIDE SEQUENCE [LARGE SCALE GENOMIC DNA]</scope>
    <source>
        <strain evidence="2">PYCC 5710 / ATCC 11124 / CBS 356.35 / IMI 108563 / JCM 9778 / NBRC 8474</strain>
    </source>
</reference>
<dbReference type="VEuPathDB" id="FungiDB:TAPDE_005134"/>
<evidence type="ECO:0000313" key="1">
    <source>
        <dbReference type="EMBL" id="CCG84633.1"/>
    </source>
</evidence>
<gene>
    <name evidence="1" type="ORF">TAPDE_005134</name>
</gene>
<dbReference type="Proteomes" id="UP000013776">
    <property type="component" value="Unassembled WGS sequence"/>
</dbReference>
<comment type="caution">
    <text evidence="1">The sequence shown here is derived from an EMBL/GenBank/DDBJ whole genome shotgun (WGS) entry which is preliminary data.</text>
</comment>
<dbReference type="EMBL" id="CAHR02000278">
    <property type="protein sequence ID" value="CCG84633.1"/>
    <property type="molecule type" value="Genomic_DNA"/>
</dbReference>
<protein>
    <submittedName>
        <fullName evidence="1">Uncharacterized protein</fullName>
    </submittedName>
</protein>
<organism evidence="1 2">
    <name type="scientific">Taphrina deformans (strain PYCC 5710 / ATCC 11124 / CBS 356.35 / IMI 108563 / JCM 9778 / NBRC 8474)</name>
    <name type="common">Peach leaf curl fungus</name>
    <name type="synonym">Lalaria deformans</name>
    <dbReference type="NCBI Taxonomy" id="1097556"/>
    <lineage>
        <taxon>Eukaryota</taxon>
        <taxon>Fungi</taxon>
        <taxon>Dikarya</taxon>
        <taxon>Ascomycota</taxon>
        <taxon>Taphrinomycotina</taxon>
        <taxon>Taphrinomycetes</taxon>
        <taxon>Taphrinales</taxon>
        <taxon>Taphrinaceae</taxon>
        <taxon>Taphrina</taxon>
    </lineage>
</organism>